<gene>
    <name evidence="1" type="ORF">GQ55_5G334300</name>
</gene>
<reference evidence="1 2" key="1">
    <citation type="submission" date="2018-04" db="EMBL/GenBank/DDBJ databases">
        <title>WGS assembly of Panicum hallii var. hallii HAL2.</title>
        <authorList>
            <person name="Lovell J."/>
            <person name="Jenkins J."/>
            <person name="Lowry D."/>
            <person name="Mamidi S."/>
            <person name="Sreedasyam A."/>
            <person name="Weng X."/>
            <person name="Barry K."/>
            <person name="Bonette J."/>
            <person name="Campitelli B."/>
            <person name="Daum C."/>
            <person name="Gordon S."/>
            <person name="Gould B."/>
            <person name="Lipzen A."/>
            <person name="MacQueen A."/>
            <person name="Palacio-Mejia J."/>
            <person name="Plott C."/>
            <person name="Shakirov E."/>
            <person name="Shu S."/>
            <person name="Yoshinaga Y."/>
            <person name="Zane M."/>
            <person name="Rokhsar D."/>
            <person name="Grimwood J."/>
            <person name="Schmutz J."/>
            <person name="Juenger T."/>
        </authorList>
    </citation>
    <scope>NUCLEOTIDE SEQUENCE [LARGE SCALE GENOMIC DNA]</scope>
    <source>
        <strain evidence="2">cv. HAL2</strain>
    </source>
</reference>
<evidence type="ECO:0000313" key="2">
    <source>
        <dbReference type="Proteomes" id="UP000244336"/>
    </source>
</evidence>
<sequence length="45" mass="5268">MSEFITYLRYLDPPLQQPAGQVRWPAHPHRHFPTAEKLGIRVTPD</sequence>
<name>A0A2T7DLX8_9POAL</name>
<protein>
    <submittedName>
        <fullName evidence="1">Uncharacterized protein</fullName>
    </submittedName>
</protein>
<dbReference type="EMBL" id="CM009753">
    <property type="protein sequence ID" value="PUZ56584.1"/>
    <property type="molecule type" value="Genomic_DNA"/>
</dbReference>
<keyword evidence="2" id="KW-1185">Reference proteome</keyword>
<dbReference type="Gramene" id="PUZ56584">
    <property type="protein sequence ID" value="PUZ56584"/>
    <property type="gene ID" value="GQ55_5G334300"/>
</dbReference>
<organism evidence="1 2">
    <name type="scientific">Panicum hallii var. hallii</name>
    <dbReference type="NCBI Taxonomy" id="1504633"/>
    <lineage>
        <taxon>Eukaryota</taxon>
        <taxon>Viridiplantae</taxon>
        <taxon>Streptophyta</taxon>
        <taxon>Embryophyta</taxon>
        <taxon>Tracheophyta</taxon>
        <taxon>Spermatophyta</taxon>
        <taxon>Magnoliopsida</taxon>
        <taxon>Liliopsida</taxon>
        <taxon>Poales</taxon>
        <taxon>Poaceae</taxon>
        <taxon>PACMAD clade</taxon>
        <taxon>Panicoideae</taxon>
        <taxon>Panicodae</taxon>
        <taxon>Paniceae</taxon>
        <taxon>Panicinae</taxon>
        <taxon>Panicum</taxon>
        <taxon>Panicum sect. Panicum</taxon>
    </lineage>
</organism>
<dbReference type="Proteomes" id="UP000244336">
    <property type="component" value="Chromosome 5"/>
</dbReference>
<evidence type="ECO:0000313" key="1">
    <source>
        <dbReference type="EMBL" id="PUZ56584.1"/>
    </source>
</evidence>
<dbReference type="AlphaFoldDB" id="A0A2T7DLX8"/>
<accession>A0A2T7DLX8</accession>
<proteinExistence type="predicted"/>